<dbReference type="EC" id="2.7.7.3" evidence="1"/>
<dbReference type="SUPFAM" id="SSF52374">
    <property type="entry name" value="Nucleotidylyl transferase"/>
    <property type="match status" value="1"/>
</dbReference>
<accession>A0A382F2Z1</accession>
<dbReference type="NCBIfam" id="TIGR00125">
    <property type="entry name" value="cyt_tran_rel"/>
    <property type="match status" value="1"/>
</dbReference>
<dbReference type="GO" id="GO:0004595">
    <property type="term" value="F:pantetheine-phosphate adenylyltransferase activity"/>
    <property type="evidence" value="ECO:0007669"/>
    <property type="project" value="UniProtKB-EC"/>
</dbReference>
<dbReference type="InterPro" id="IPR001980">
    <property type="entry name" value="PPAT"/>
</dbReference>
<dbReference type="GO" id="GO:0015937">
    <property type="term" value="P:coenzyme A biosynthetic process"/>
    <property type="evidence" value="ECO:0007669"/>
    <property type="project" value="UniProtKB-KW"/>
</dbReference>
<evidence type="ECO:0000259" key="11">
    <source>
        <dbReference type="Pfam" id="PF01467"/>
    </source>
</evidence>
<sequence>MQKMQKKIIALYPGTFDPVTLGHIDIMRRALKIFDHVVIAVALNPKKDPLFSLEKRVTFIKEATKNLKNLEVVPFDNLLINLAHSKKASVVIKGLRAISDFEFELQMGLMNRTLDEKIETLFMIPSQEFSFLSSNLVKETARHDGDVSKLVPKIVFKELKKKFK</sequence>
<evidence type="ECO:0000256" key="8">
    <source>
        <dbReference type="ARBA" id="ARBA00022842"/>
    </source>
</evidence>
<dbReference type="GO" id="GO:0005524">
    <property type="term" value="F:ATP binding"/>
    <property type="evidence" value="ECO:0007669"/>
    <property type="project" value="UniProtKB-KW"/>
</dbReference>
<dbReference type="PANTHER" id="PTHR21342">
    <property type="entry name" value="PHOSPHOPANTETHEINE ADENYLYLTRANSFERASE"/>
    <property type="match status" value="1"/>
</dbReference>
<evidence type="ECO:0000256" key="6">
    <source>
        <dbReference type="ARBA" id="ARBA00022741"/>
    </source>
</evidence>
<dbReference type="NCBIfam" id="TIGR01510">
    <property type="entry name" value="coaD_prev_kdtB"/>
    <property type="match status" value="1"/>
</dbReference>
<evidence type="ECO:0000256" key="4">
    <source>
        <dbReference type="ARBA" id="ARBA00022679"/>
    </source>
</evidence>
<dbReference type="EMBL" id="UINC01047729">
    <property type="protein sequence ID" value="SVB57356.1"/>
    <property type="molecule type" value="Genomic_DNA"/>
</dbReference>
<name>A0A382F2Z1_9ZZZZ</name>
<dbReference type="AlphaFoldDB" id="A0A382F2Z1"/>
<gene>
    <name evidence="12" type="ORF">METZ01_LOCUS210210</name>
</gene>
<dbReference type="InterPro" id="IPR004821">
    <property type="entry name" value="Cyt_trans-like"/>
</dbReference>
<reference evidence="12" key="1">
    <citation type="submission" date="2018-05" db="EMBL/GenBank/DDBJ databases">
        <authorList>
            <person name="Lanie J.A."/>
            <person name="Ng W.-L."/>
            <person name="Kazmierczak K.M."/>
            <person name="Andrzejewski T.M."/>
            <person name="Davidsen T.M."/>
            <person name="Wayne K.J."/>
            <person name="Tettelin H."/>
            <person name="Glass J.I."/>
            <person name="Rusch D."/>
            <person name="Podicherti R."/>
            <person name="Tsui H.-C.T."/>
            <person name="Winkler M.E."/>
        </authorList>
    </citation>
    <scope>NUCLEOTIDE SEQUENCE</scope>
</reference>
<evidence type="ECO:0000256" key="9">
    <source>
        <dbReference type="ARBA" id="ARBA00022993"/>
    </source>
</evidence>
<dbReference type="Pfam" id="PF01467">
    <property type="entry name" value="CTP_transf_like"/>
    <property type="match status" value="1"/>
</dbReference>
<feature type="domain" description="Cytidyltransferase-like" evidence="11">
    <location>
        <begin position="11"/>
        <end position="139"/>
    </location>
</feature>
<keyword evidence="5" id="KW-0548">Nucleotidyltransferase</keyword>
<keyword evidence="3" id="KW-0963">Cytoplasm</keyword>
<keyword evidence="6" id="KW-0547">Nucleotide-binding</keyword>
<evidence type="ECO:0000256" key="5">
    <source>
        <dbReference type="ARBA" id="ARBA00022695"/>
    </source>
</evidence>
<dbReference type="InterPro" id="IPR014729">
    <property type="entry name" value="Rossmann-like_a/b/a_fold"/>
</dbReference>
<evidence type="ECO:0000256" key="10">
    <source>
        <dbReference type="ARBA" id="ARBA00029346"/>
    </source>
</evidence>
<organism evidence="12">
    <name type="scientific">marine metagenome</name>
    <dbReference type="NCBI Taxonomy" id="408172"/>
    <lineage>
        <taxon>unclassified sequences</taxon>
        <taxon>metagenomes</taxon>
        <taxon>ecological metagenomes</taxon>
    </lineage>
</organism>
<keyword evidence="9" id="KW-0173">Coenzyme A biosynthesis</keyword>
<keyword evidence="4" id="KW-0808">Transferase</keyword>
<dbReference type="PANTHER" id="PTHR21342:SF1">
    <property type="entry name" value="PHOSPHOPANTETHEINE ADENYLYLTRANSFERASE"/>
    <property type="match status" value="1"/>
</dbReference>
<evidence type="ECO:0000256" key="1">
    <source>
        <dbReference type="ARBA" id="ARBA00012392"/>
    </source>
</evidence>
<dbReference type="Gene3D" id="3.40.50.620">
    <property type="entry name" value="HUPs"/>
    <property type="match status" value="1"/>
</dbReference>
<evidence type="ECO:0000256" key="3">
    <source>
        <dbReference type="ARBA" id="ARBA00022490"/>
    </source>
</evidence>
<evidence type="ECO:0000313" key="12">
    <source>
        <dbReference type="EMBL" id="SVB57356.1"/>
    </source>
</evidence>
<protein>
    <recommendedName>
        <fullName evidence="2">Phosphopantetheine adenylyltransferase</fullName>
        <ecNumber evidence="1">2.7.7.3</ecNumber>
    </recommendedName>
</protein>
<keyword evidence="8" id="KW-0460">Magnesium</keyword>
<keyword evidence="7" id="KW-0067">ATP-binding</keyword>
<proteinExistence type="inferred from homology"/>
<dbReference type="CDD" id="cd02163">
    <property type="entry name" value="PPAT"/>
    <property type="match status" value="1"/>
</dbReference>
<evidence type="ECO:0000256" key="2">
    <source>
        <dbReference type="ARBA" id="ARBA00013868"/>
    </source>
</evidence>
<comment type="catalytic activity">
    <reaction evidence="10">
        <text>(R)-4'-phosphopantetheine + ATP + H(+) = 3'-dephospho-CoA + diphosphate</text>
        <dbReference type="Rhea" id="RHEA:19801"/>
        <dbReference type="ChEBI" id="CHEBI:15378"/>
        <dbReference type="ChEBI" id="CHEBI:30616"/>
        <dbReference type="ChEBI" id="CHEBI:33019"/>
        <dbReference type="ChEBI" id="CHEBI:57328"/>
        <dbReference type="ChEBI" id="CHEBI:61723"/>
        <dbReference type="EC" id="2.7.7.3"/>
    </reaction>
</comment>
<dbReference type="HAMAP" id="MF_00151">
    <property type="entry name" value="PPAT_bact"/>
    <property type="match status" value="1"/>
</dbReference>
<dbReference type="PRINTS" id="PR01020">
    <property type="entry name" value="LPSBIOSNTHSS"/>
</dbReference>
<evidence type="ECO:0000256" key="7">
    <source>
        <dbReference type="ARBA" id="ARBA00022840"/>
    </source>
</evidence>